<dbReference type="PRINTS" id="PR00024">
    <property type="entry name" value="HOMEOBOX"/>
</dbReference>
<evidence type="ECO:0000256" key="4">
    <source>
        <dbReference type="ARBA" id="ARBA00023155"/>
    </source>
</evidence>
<keyword evidence="4 8" id="KW-0371">Homeobox</keyword>
<accession>A0ABN8LHM2</accession>
<keyword evidence="13" id="KW-1185">Reference proteome</keyword>
<reference evidence="12 13" key="1">
    <citation type="submission" date="2022-05" db="EMBL/GenBank/DDBJ databases">
        <authorList>
            <consortium name="Genoscope - CEA"/>
            <person name="William W."/>
        </authorList>
    </citation>
    <scope>NUCLEOTIDE SEQUENCE [LARGE SCALE GENOMIC DNA]</scope>
</reference>
<feature type="compositionally biased region" description="Basic and acidic residues" evidence="10">
    <location>
        <begin position="21"/>
        <end position="30"/>
    </location>
</feature>
<sequence>MEEKTRSTPFSISNILNSASSREHGRRESDNITETAEAQDRQRSEFSRGQNCEIRRPDESPVDLDRRMGYDFDDWSRTSVEDPSEKGDLSSEGDKKDSLKKRRKKKTRTVFSRSQVYQLETTFDLKRYLSSSERAGLAAQLHLTETQVKIWFQNRRNKWKRQLAAEMEAASLAQASHQRMVRVPILYREQSRTSELSAHPPYSFYHPSSYPGLQYPQHYSQFLPPHLRAPPMTSLL</sequence>
<dbReference type="PANTHER" id="PTHR46110">
    <property type="entry name" value="HOMEOBOX PROTEIN HMX"/>
    <property type="match status" value="1"/>
</dbReference>
<dbReference type="Proteomes" id="UP001159427">
    <property type="component" value="Unassembled WGS sequence"/>
</dbReference>
<evidence type="ECO:0000259" key="11">
    <source>
        <dbReference type="PROSITE" id="PS50071"/>
    </source>
</evidence>
<keyword evidence="2" id="KW-0805">Transcription regulation</keyword>
<gene>
    <name evidence="12" type="ORF">PEVE_00029820</name>
</gene>
<evidence type="ECO:0000256" key="3">
    <source>
        <dbReference type="ARBA" id="ARBA00023125"/>
    </source>
</evidence>
<feature type="compositionally biased region" description="Polar residues" evidence="10">
    <location>
        <begin position="7"/>
        <end position="20"/>
    </location>
</feature>
<feature type="compositionally biased region" description="Basic and acidic residues" evidence="10">
    <location>
        <begin position="53"/>
        <end position="97"/>
    </location>
</feature>
<comment type="subcellular location">
    <subcellularLocation>
        <location evidence="1 8 9">Nucleus</location>
    </subcellularLocation>
</comment>
<comment type="caution">
    <text evidence="12">The sequence shown here is derived from an EMBL/GenBank/DDBJ whole genome shotgun (WGS) entry which is preliminary data.</text>
</comment>
<protein>
    <recommendedName>
        <fullName evidence="11">Homeobox domain-containing protein</fullName>
    </recommendedName>
</protein>
<evidence type="ECO:0000256" key="2">
    <source>
        <dbReference type="ARBA" id="ARBA00023015"/>
    </source>
</evidence>
<dbReference type="InterPro" id="IPR020479">
    <property type="entry name" value="HD_metazoa"/>
</dbReference>
<dbReference type="SUPFAM" id="SSF46689">
    <property type="entry name" value="Homeodomain-like"/>
    <property type="match status" value="1"/>
</dbReference>
<feature type="DNA-binding region" description="Homeobox" evidence="8">
    <location>
        <begin position="104"/>
        <end position="163"/>
    </location>
</feature>
<dbReference type="Gene3D" id="1.10.10.60">
    <property type="entry name" value="Homeodomain-like"/>
    <property type="match status" value="1"/>
</dbReference>
<evidence type="ECO:0000256" key="10">
    <source>
        <dbReference type="SAM" id="MobiDB-lite"/>
    </source>
</evidence>
<dbReference type="InterPro" id="IPR001356">
    <property type="entry name" value="HD"/>
</dbReference>
<feature type="domain" description="Homeobox" evidence="11">
    <location>
        <begin position="102"/>
        <end position="162"/>
    </location>
</feature>
<dbReference type="PANTHER" id="PTHR46110:SF3">
    <property type="entry name" value="HOMEOBOX PROTEIN HMX"/>
    <property type="match status" value="1"/>
</dbReference>
<evidence type="ECO:0000256" key="8">
    <source>
        <dbReference type="PROSITE-ProRule" id="PRU00108"/>
    </source>
</evidence>
<dbReference type="Pfam" id="PF00046">
    <property type="entry name" value="Homeodomain"/>
    <property type="match status" value="1"/>
</dbReference>
<dbReference type="PROSITE" id="PS00027">
    <property type="entry name" value="HOMEOBOX_1"/>
    <property type="match status" value="1"/>
</dbReference>
<dbReference type="EMBL" id="CALNXI010000042">
    <property type="protein sequence ID" value="CAH3016495.1"/>
    <property type="molecule type" value="Genomic_DNA"/>
</dbReference>
<evidence type="ECO:0000256" key="5">
    <source>
        <dbReference type="ARBA" id="ARBA00023163"/>
    </source>
</evidence>
<evidence type="ECO:0000256" key="1">
    <source>
        <dbReference type="ARBA" id="ARBA00004123"/>
    </source>
</evidence>
<dbReference type="SMART" id="SM00389">
    <property type="entry name" value="HOX"/>
    <property type="match status" value="1"/>
</dbReference>
<dbReference type="InterPro" id="IPR051300">
    <property type="entry name" value="HMX_Homeobox_TF"/>
</dbReference>
<organism evidence="12 13">
    <name type="scientific">Porites evermanni</name>
    <dbReference type="NCBI Taxonomy" id="104178"/>
    <lineage>
        <taxon>Eukaryota</taxon>
        <taxon>Metazoa</taxon>
        <taxon>Cnidaria</taxon>
        <taxon>Anthozoa</taxon>
        <taxon>Hexacorallia</taxon>
        <taxon>Scleractinia</taxon>
        <taxon>Fungiina</taxon>
        <taxon>Poritidae</taxon>
        <taxon>Porites</taxon>
    </lineage>
</organism>
<evidence type="ECO:0000256" key="9">
    <source>
        <dbReference type="RuleBase" id="RU000682"/>
    </source>
</evidence>
<keyword evidence="6 8" id="KW-0539">Nucleus</keyword>
<dbReference type="InterPro" id="IPR017970">
    <property type="entry name" value="Homeobox_CS"/>
</dbReference>
<feature type="region of interest" description="Disordered" evidence="10">
    <location>
        <begin position="1"/>
        <end position="107"/>
    </location>
</feature>
<proteinExistence type="inferred from homology"/>
<dbReference type="PROSITE" id="PS50071">
    <property type="entry name" value="HOMEOBOX_2"/>
    <property type="match status" value="1"/>
</dbReference>
<dbReference type="CDD" id="cd00086">
    <property type="entry name" value="homeodomain"/>
    <property type="match status" value="1"/>
</dbReference>
<evidence type="ECO:0000256" key="6">
    <source>
        <dbReference type="ARBA" id="ARBA00023242"/>
    </source>
</evidence>
<keyword evidence="5" id="KW-0804">Transcription</keyword>
<feature type="compositionally biased region" description="Basic residues" evidence="10">
    <location>
        <begin position="98"/>
        <end position="107"/>
    </location>
</feature>
<evidence type="ECO:0000313" key="12">
    <source>
        <dbReference type="EMBL" id="CAH3016495.1"/>
    </source>
</evidence>
<name>A0ABN8LHM2_9CNID</name>
<evidence type="ECO:0000256" key="7">
    <source>
        <dbReference type="ARBA" id="ARBA00038165"/>
    </source>
</evidence>
<comment type="similarity">
    <text evidence="7">Belongs to the HMX homeobox family.</text>
</comment>
<keyword evidence="3 8" id="KW-0238">DNA-binding</keyword>
<evidence type="ECO:0000313" key="13">
    <source>
        <dbReference type="Proteomes" id="UP001159427"/>
    </source>
</evidence>
<dbReference type="InterPro" id="IPR009057">
    <property type="entry name" value="Homeodomain-like_sf"/>
</dbReference>